<sequence length="290" mass="28708">MIHSRPIIFSLPETNPSRFSSRLMWLQKHAMKPEAVVDPVQQTTFLGLEAIMKSANLLRNSAATLALLGAVTMTATSAAAIGIDIGGISVDVSTDDGLGVDASIGGDSGVNASANVGGSGGLADVDASVGGSDGLNADVNVGGSGGLADADVGIGGGGTGGGGGGGGGGTGGGGMAGGGGGMPGTGGPGGMNGMDDQDTITRLSPEQIMQMPVAQNLMGATLVSTDRMNLGFIQEVAQINGDRITVRLMPNPALGLSQQIIFVVLNDPVVRSGEVLMNMRSNSFLASARR</sequence>
<dbReference type="AlphaFoldDB" id="A0A849L718"/>
<organism evidence="1 2">
    <name type="scientific">Halovulum dunhuangense</name>
    <dbReference type="NCBI Taxonomy" id="1505036"/>
    <lineage>
        <taxon>Bacteria</taxon>
        <taxon>Pseudomonadati</taxon>
        <taxon>Pseudomonadota</taxon>
        <taxon>Alphaproteobacteria</taxon>
        <taxon>Rhodobacterales</taxon>
        <taxon>Paracoccaceae</taxon>
        <taxon>Halovulum</taxon>
    </lineage>
</organism>
<evidence type="ECO:0000313" key="2">
    <source>
        <dbReference type="Proteomes" id="UP000572377"/>
    </source>
</evidence>
<dbReference type="Proteomes" id="UP000572377">
    <property type="component" value="Unassembled WGS sequence"/>
</dbReference>
<comment type="caution">
    <text evidence="1">The sequence shown here is derived from an EMBL/GenBank/DDBJ whole genome shotgun (WGS) entry which is preliminary data.</text>
</comment>
<proteinExistence type="predicted"/>
<accession>A0A849L718</accession>
<reference evidence="1 2" key="1">
    <citation type="submission" date="2020-05" db="EMBL/GenBank/DDBJ databases">
        <title>Gimesia benthica sp. nov., a novel planctomycete isolated from a deep-sea water sample of the Northwest Indian Ocean.</title>
        <authorList>
            <person name="Wang J."/>
            <person name="Ruan C."/>
            <person name="Song L."/>
            <person name="Zhu Y."/>
            <person name="Li A."/>
            <person name="Zheng X."/>
            <person name="Wang L."/>
            <person name="Lu Z."/>
            <person name="Huang Y."/>
            <person name="Du W."/>
            <person name="Zhou Y."/>
            <person name="Huang L."/>
            <person name="Dai X."/>
        </authorList>
    </citation>
    <scope>NUCLEOTIDE SEQUENCE [LARGE SCALE GENOMIC DNA]</scope>
    <source>
        <strain evidence="1 2">YYQ-30</strain>
    </source>
</reference>
<keyword evidence="2" id="KW-1185">Reference proteome</keyword>
<dbReference type="RefSeq" id="WP_171326622.1">
    <property type="nucleotide sequence ID" value="NZ_JABFBC010000003.1"/>
</dbReference>
<evidence type="ECO:0000313" key="1">
    <source>
        <dbReference type="EMBL" id="NNU81932.1"/>
    </source>
</evidence>
<name>A0A849L718_9RHOB</name>
<gene>
    <name evidence="1" type="ORF">HMH01_15955</name>
</gene>
<protein>
    <submittedName>
        <fullName evidence="1">Uncharacterized protein</fullName>
    </submittedName>
</protein>
<dbReference type="EMBL" id="JABFBC010000003">
    <property type="protein sequence ID" value="NNU81932.1"/>
    <property type="molecule type" value="Genomic_DNA"/>
</dbReference>